<dbReference type="SUPFAM" id="SSF75005">
    <property type="entry name" value="Arabinanase/levansucrase/invertase"/>
    <property type="match status" value="1"/>
</dbReference>
<evidence type="ECO:0000256" key="1">
    <source>
        <dbReference type="ARBA" id="ARBA00006775"/>
    </source>
</evidence>
<dbReference type="GO" id="GO:0016787">
    <property type="term" value="F:hydrolase activity"/>
    <property type="evidence" value="ECO:0007669"/>
    <property type="project" value="UniProtKB-KW"/>
</dbReference>
<protein>
    <submittedName>
        <fullName evidence="4">Glycoside hydrolase family 68 protein</fullName>
    </submittedName>
</protein>
<keyword evidence="3" id="KW-0732">Signal</keyword>
<feature type="chain" id="PRO_5045632270" evidence="3">
    <location>
        <begin position="34"/>
        <end position="476"/>
    </location>
</feature>
<evidence type="ECO:0000313" key="4">
    <source>
        <dbReference type="EMBL" id="GAA3641187.1"/>
    </source>
</evidence>
<comment type="caution">
    <text evidence="4">The sequence shown here is derived from an EMBL/GenBank/DDBJ whole genome shotgun (WGS) entry which is preliminary data.</text>
</comment>
<evidence type="ECO:0000313" key="5">
    <source>
        <dbReference type="Proteomes" id="UP001501490"/>
    </source>
</evidence>
<keyword evidence="4" id="KW-0378">Hydrolase</keyword>
<dbReference type="PROSITE" id="PS51318">
    <property type="entry name" value="TAT"/>
    <property type="match status" value="1"/>
</dbReference>
<sequence>MVQRTRRWQLLRRAAVVLGITLAATAIPSLAPAAPAHPDVLPQRATGVPVAKQTRGVSSEVVAQAKKYAPGANFTATWKRADALKVRPDSTTTTPRIPENFPVMTDKVWVWDTWPLTGLDTKPMTYKGWHVIFSLVAPRNIFFGDRHWEARIGYFYSKDGRNWKYGGHLFPDGYSKGSREWAGTAIYTSKGTVTQFYTASGRDNGGINNTDFLQRLAMSSGKIHADSKGVYFTGFRKHKIIAQADGKYYQTQEQSKGAPIIYAFRDPYVFRDPKDKKIYALFEGNTAGVAGTYQCKARDLGKLPPGHTVSSDANLYTGNIGLMRATNGTKMSKWKLLPPLLSTNCVNQQTERPHMVIKNGTYYLFTISHQFTYAPGLSGPDGVYGFAGPSLRSDYKPLNGSALVLGNPPDAPIQNYSHEVMPNLIVQSFIDTVPGANGPVYGGTLAPSLQLAINGTNTYLTRVLPYAYIPSMKAVK</sequence>
<reference evidence="5" key="1">
    <citation type="journal article" date="2019" name="Int. J. Syst. Evol. Microbiol.">
        <title>The Global Catalogue of Microorganisms (GCM) 10K type strain sequencing project: providing services to taxonomists for standard genome sequencing and annotation.</title>
        <authorList>
            <consortium name="The Broad Institute Genomics Platform"/>
            <consortium name="The Broad Institute Genome Sequencing Center for Infectious Disease"/>
            <person name="Wu L."/>
            <person name="Ma J."/>
        </authorList>
    </citation>
    <scope>NUCLEOTIDE SEQUENCE [LARGE SCALE GENOMIC DNA]</scope>
    <source>
        <strain evidence="5">JCM 16929</strain>
    </source>
</reference>
<comment type="similarity">
    <text evidence="1 2">Belongs to the glycosyl hydrolase 68 family.</text>
</comment>
<accession>A0ABP7AVX6</accession>
<dbReference type="CDD" id="cd08997">
    <property type="entry name" value="GH68"/>
    <property type="match status" value="1"/>
</dbReference>
<dbReference type="InterPro" id="IPR006311">
    <property type="entry name" value="TAT_signal"/>
</dbReference>
<gene>
    <name evidence="4" type="ORF">GCM10022236_49800</name>
</gene>
<evidence type="ECO:0000256" key="3">
    <source>
        <dbReference type="SAM" id="SignalP"/>
    </source>
</evidence>
<dbReference type="Pfam" id="PF02435">
    <property type="entry name" value="Glyco_hydro_68"/>
    <property type="match status" value="1"/>
</dbReference>
<dbReference type="InterPro" id="IPR023296">
    <property type="entry name" value="Glyco_hydro_beta-prop_sf"/>
</dbReference>
<name>A0ABP7AVX6_9ACTN</name>
<dbReference type="EMBL" id="BAABAB010000051">
    <property type="protein sequence ID" value="GAA3641187.1"/>
    <property type="molecule type" value="Genomic_DNA"/>
</dbReference>
<dbReference type="Gene3D" id="2.115.10.20">
    <property type="entry name" value="Glycosyl hydrolase domain, family 43"/>
    <property type="match status" value="1"/>
</dbReference>
<proteinExistence type="inferred from homology"/>
<keyword evidence="5" id="KW-1185">Reference proteome</keyword>
<feature type="signal peptide" evidence="3">
    <location>
        <begin position="1"/>
        <end position="33"/>
    </location>
</feature>
<dbReference type="InterPro" id="IPR003469">
    <property type="entry name" value="Glyco_hydro_68"/>
</dbReference>
<dbReference type="RefSeq" id="WP_344809764.1">
    <property type="nucleotide sequence ID" value="NZ_BAABAB010000051.1"/>
</dbReference>
<organism evidence="4 5">
    <name type="scientific">Microlunatus ginsengisoli</name>
    <dbReference type="NCBI Taxonomy" id="363863"/>
    <lineage>
        <taxon>Bacteria</taxon>
        <taxon>Bacillati</taxon>
        <taxon>Actinomycetota</taxon>
        <taxon>Actinomycetes</taxon>
        <taxon>Propionibacteriales</taxon>
        <taxon>Propionibacteriaceae</taxon>
        <taxon>Microlunatus</taxon>
    </lineage>
</organism>
<dbReference type="Proteomes" id="UP001501490">
    <property type="component" value="Unassembled WGS sequence"/>
</dbReference>
<evidence type="ECO:0000256" key="2">
    <source>
        <dbReference type="RuleBase" id="RU361220"/>
    </source>
</evidence>